<gene>
    <name evidence="1" type="ORF">THF1D04_50390</name>
</gene>
<dbReference type="Proteomes" id="UP001295420">
    <property type="component" value="Unassembled WGS sequence"/>
</dbReference>
<accession>A0AAU9QA96</accession>
<name>A0AAU9QA96_9VIBR</name>
<evidence type="ECO:0000313" key="2">
    <source>
        <dbReference type="Proteomes" id="UP001295420"/>
    </source>
</evidence>
<proteinExistence type="predicted"/>
<comment type="caution">
    <text evidence="1">The sequence shown here is derived from an EMBL/GenBank/DDBJ whole genome shotgun (WGS) entry which is preliminary data.</text>
</comment>
<evidence type="ECO:0000313" key="1">
    <source>
        <dbReference type="EMBL" id="CAH1538887.1"/>
    </source>
</evidence>
<dbReference type="AlphaFoldDB" id="A0AAU9QA96"/>
<organism evidence="1 2">
    <name type="scientific">Vibrio owensii</name>
    <dbReference type="NCBI Taxonomy" id="696485"/>
    <lineage>
        <taxon>Bacteria</taxon>
        <taxon>Pseudomonadati</taxon>
        <taxon>Pseudomonadota</taxon>
        <taxon>Gammaproteobacteria</taxon>
        <taxon>Vibrionales</taxon>
        <taxon>Vibrionaceae</taxon>
        <taxon>Vibrio</taxon>
    </lineage>
</organism>
<dbReference type="EMBL" id="CAKMTQ010000045">
    <property type="protein sequence ID" value="CAH1538887.1"/>
    <property type="molecule type" value="Genomic_DNA"/>
</dbReference>
<reference evidence="1" key="1">
    <citation type="submission" date="2022-01" db="EMBL/GenBank/DDBJ databases">
        <authorList>
            <person name="Lagorce A."/>
        </authorList>
    </citation>
    <scope>NUCLEOTIDE SEQUENCE</scope>
    <source>
        <strain evidence="1">Th15_F1_D04</strain>
    </source>
</reference>
<protein>
    <submittedName>
        <fullName evidence="1">Uncharacterized protein</fullName>
    </submittedName>
</protein>
<sequence length="94" mass="10908">MSTLISVFRYSKRPIENQRRSRLFYCTEIFITLIILTESHTFPILHLNAKTLLPKGNTFLHLQSHTAPNNKIKGNNDENLWKKPLSLCAAYPTH</sequence>